<dbReference type="EMBL" id="CAJZAG010000002">
    <property type="protein sequence ID" value="CAG9166587.1"/>
    <property type="molecule type" value="Genomic_DNA"/>
</dbReference>
<feature type="domain" description="Luciferase-like" evidence="7">
    <location>
        <begin position="21"/>
        <end position="392"/>
    </location>
</feature>
<name>A0ABN7Y3Z0_9BURK</name>
<dbReference type="InterPro" id="IPR016215">
    <property type="entry name" value="NTA_MOA"/>
</dbReference>
<reference evidence="8 9" key="1">
    <citation type="submission" date="2021-08" db="EMBL/GenBank/DDBJ databases">
        <authorList>
            <person name="Peeters C."/>
        </authorList>
    </citation>
    <scope>NUCLEOTIDE SEQUENCE [LARGE SCALE GENOMIC DNA]</scope>
    <source>
        <strain evidence="8 9">LMG 32289</strain>
    </source>
</reference>
<dbReference type="Gene3D" id="3.20.20.30">
    <property type="entry name" value="Luciferase-like domain"/>
    <property type="match status" value="1"/>
</dbReference>
<keyword evidence="9" id="KW-1185">Reference proteome</keyword>
<sequence length="460" mass="50548">MTQRSGQISLGAFLYPAGHHIAAWRHPEAQADGGIDFRFYADLARAAEAAKFDLIFLADGAGTRGDNVDVLSRVAHSYQAQLEPLTLLSALSAVTERIGLVATASTSFNEPYHVARKFASLDHLSGGRAGWNVVTTGNEHEARNFNLDKHYAHADRYARAKEFVEVVTGLWNSWEDDAFVRDKERGIFYDRDKRHVLNHRGEHFKVQGPLSVSRTPQGHPVVVQAGSSEAGKELAARSGEVVFTAQQTLEEAVAFYADLKGRLARYGRTHDDLRVMPGVFPVVGASEAEAREKFEQLQALIDPVVGLSLLSTIAGGVDLSAYPLDGPIPDLPETNGTKSRQQLVIDLARRENLTIRQLYQRVAGARGHWQIVGTAEQIADELEERFRHYGADGYNIMAPFLPGGLHDFIAHVIPELRRRGLYRTEYTGTTLRDHLGLKRPAHPAAATAQSTQAAPVAQPA</sequence>
<keyword evidence="3 8" id="KW-0560">Oxidoreductase</keyword>
<protein>
    <submittedName>
        <fullName evidence="8">Nitrilotriacetate monooxygenase component A</fullName>
        <ecNumber evidence="8">1.14.14.10</ecNumber>
    </submittedName>
</protein>
<evidence type="ECO:0000256" key="4">
    <source>
        <dbReference type="ARBA" id="ARBA00023033"/>
    </source>
</evidence>
<keyword evidence="2" id="KW-0288">FMN</keyword>
<dbReference type="CDD" id="cd01095">
    <property type="entry name" value="Nitrilotriacetate_monoxgenase"/>
    <property type="match status" value="1"/>
</dbReference>
<evidence type="ECO:0000256" key="3">
    <source>
        <dbReference type="ARBA" id="ARBA00023002"/>
    </source>
</evidence>
<dbReference type="InterPro" id="IPR051260">
    <property type="entry name" value="Diverse_substr_monoxygenases"/>
</dbReference>
<dbReference type="Proteomes" id="UP000706525">
    <property type="component" value="Unassembled WGS sequence"/>
</dbReference>
<proteinExistence type="inferred from homology"/>
<dbReference type="InterPro" id="IPR011251">
    <property type="entry name" value="Luciferase-like_dom"/>
</dbReference>
<evidence type="ECO:0000313" key="9">
    <source>
        <dbReference type="Proteomes" id="UP000706525"/>
    </source>
</evidence>
<comment type="similarity">
    <text evidence="5">Belongs to the NtaA/SnaA/DszA monooxygenase family.</text>
</comment>
<evidence type="ECO:0000256" key="5">
    <source>
        <dbReference type="ARBA" id="ARBA00033748"/>
    </source>
</evidence>
<dbReference type="PIRSF" id="PIRSF000337">
    <property type="entry name" value="NTA_MOA"/>
    <property type="match status" value="1"/>
</dbReference>
<dbReference type="InterPro" id="IPR036661">
    <property type="entry name" value="Luciferase-like_sf"/>
</dbReference>
<evidence type="ECO:0000259" key="7">
    <source>
        <dbReference type="Pfam" id="PF00296"/>
    </source>
</evidence>
<accession>A0ABN7Y3Z0</accession>
<evidence type="ECO:0000313" key="8">
    <source>
        <dbReference type="EMBL" id="CAG9166587.1"/>
    </source>
</evidence>
<keyword evidence="4 8" id="KW-0503">Monooxygenase</keyword>
<gene>
    <name evidence="8" type="primary">ntaA_1</name>
    <name evidence="8" type="ORF">LMG32289_01083</name>
</gene>
<feature type="compositionally biased region" description="Low complexity" evidence="6">
    <location>
        <begin position="442"/>
        <end position="460"/>
    </location>
</feature>
<organism evidence="8 9">
    <name type="scientific">Cupriavidus pampae</name>
    <dbReference type="NCBI Taxonomy" id="659251"/>
    <lineage>
        <taxon>Bacteria</taxon>
        <taxon>Pseudomonadati</taxon>
        <taxon>Pseudomonadota</taxon>
        <taxon>Betaproteobacteria</taxon>
        <taxon>Burkholderiales</taxon>
        <taxon>Burkholderiaceae</taxon>
        <taxon>Cupriavidus</taxon>
    </lineage>
</organism>
<dbReference type="GO" id="GO:0018529">
    <property type="term" value="F:nitrilotriacetate monooxygenase activity"/>
    <property type="evidence" value="ECO:0007669"/>
    <property type="project" value="UniProtKB-EC"/>
</dbReference>
<dbReference type="RefSeq" id="WP_223982945.1">
    <property type="nucleotide sequence ID" value="NZ_CAJZAG010000002.1"/>
</dbReference>
<comment type="caution">
    <text evidence="8">The sequence shown here is derived from an EMBL/GenBank/DDBJ whole genome shotgun (WGS) entry which is preliminary data.</text>
</comment>
<evidence type="ECO:0000256" key="1">
    <source>
        <dbReference type="ARBA" id="ARBA00022630"/>
    </source>
</evidence>
<dbReference type="SUPFAM" id="SSF51679">
    <property type="entry name" value="Bacterial luciferase-like"/>
    <property type="match status" value="1"/>
</dbReference>
<evidence type="ECO:0000256" key="2">
    <source>
        <dbReference type="ARBA" id="ARBA00022643"/>
    </source>
</evidence>
<dbReference type="NCBIfam" id="TIGR03860">
    <property type="entry name" value="FMN_nitrolo"/>
    <property type="match status" value="1"/>
</dbReference>
<keyword evidence="1" id="KW-0285">Flavoprotein</keyword>
<evidence type="ECO:0000256" key="6">
    <source>
        <dbReference type="SAM" id="MobiDB-lite"/>
    </source>
</evidence>
<dbReference type="PANTHER" id="PTHR30011:SF16">
    <property type="entry name" value="C2H2 FINGER DOMAIN TRANSCRIPTION FACTOR (EUROFUNG)-RELATED"/>
    <property type="match status" value="1"/>
</dbReference>
<dbReference type="PANTHER" id="PTHR30011">
    <property type="entry name" value="ALKANESULFONATE MONOOXYGENASE-RELATED"/>
    <property type="match status" value="1"/>
</dbReference>
<dbReference type="Pfam" id="PF00296">
    <property type="entry name" value="Bac_luciferase"/>
    <property type="match status" value="1"/>
</dbReference>
<feature type="region of interest" description="Disordered" evidence="6">
    <location>
        <begin position="440"/>
        <end position="460"/>
    </location>
</feature>
<dbReference type="EC" id="1.14.14.10" evidence="8"/>